<evidence type="ECO:0000313" key="3">
    <source>
        <dbReference type="Proteomes" id="UP000235145"/>
    </source>
</evidence>
<dbReference type="EMBL" id="NBSK02000004">
    <property type="protein sequence ID" value="KAJ0210479.1"/>
    <property type="molecule type" value="Genomic_DNA"/>
</dbReference>
<keyword evidence="3" id="KW-1185">Reference proteome</keyword>
<protein>
    <recommendedName>
        <fullName evidence="1">GAG-pre-integrase domain-containing protein</fullName>
    </recommendedName>
</protein>
<dbReference type="Pfam" id="PF13976">
    <property type="entry name" value="gag_pre-integrs"/>
    <property type="match status" value="1"/>
</dbReference>
<sequence length="176" mass="20013">MSINPPDPAWFMDTDATSHMISSNGNFLSYFNLSNHHNDIVVRNGHTILIRGYVIHAPRIFKNPISVWKFTTDKFVTIEFDPFGFSVKDFQTGRQIMRCESRSDLYPITTSTNNQAQPFTFIAISSSLWHDHLGHPGSQVIDVPRHNKSIDCNRISTSRICRSCVLGKNVKLPFVS</sequence>
<accession>A0A9R1VS39</accession>
<feature type="domain" description="GAG-pre-integrase" evidence="1">
    <location>
        <begin position="105"/>
        <end position="168"/>
    </location>
</feature>
<dbReference type="AlphaFoldDB" id="A0A9R1VS39"/>
<gene>
    <name evidence="2" type="ORF">LSAT_V11C400205580</name>
</gene>
<name>A0A9R1VS39_LACSA</name>
<comment type="caution">
    <text evidence="2">The sequence shown here is derived from an EMBL/GenBank/DDBJ whole genome shotgun (WGS) entry which is preliminary data.</text>
</comment>
<evidence type="ECO:0000259" key="1">
    <source>
        <dbReference type="Pfam" id="PF13976"/>
    </source>
</evidence>
<evidence type="ECO:0000313" key="2">
    <source>
        <dbReference type="EMBL" id="KAJ0210479.1"/>
    </source>
</evidence>
<organism evidence="2 3">
    <name type="scientific">Lactuca sativa</name>
    <name type="common">Garden lettuce</name>
    <dbReference type="NCBI Taxonomy" id="4236"/>
    <lineage>
        <taxon>Eukaryota</taxon>
        <taxon>Viridiplantae</taxon>
        <taxon>Streptophyta</taxon>
        <taxon>Embryophyta</taxon>
        <taxon>Tracheophyta</taxon>
        <taxon>Spermatophyta</taxon>
        <taxon>Magnoliopsida</taxon>
        <taxon>eudicotyledons</taxon>
        <taxon>Gunneridae</taxon>
        <taxon>Pentapetalae</taxon>
        <taxon>asterids</taxon>
        <taxon>campanulids</taxon>
        <taxon>Asterales</taxon>
        <taxon>Asteraceae</taxon>
        <taxon>Cichorioideae</taxon>
        <taxon>Cichorieae</taxon>
        <taxon>Lactucinae</taxon>
        <taxon>Lactuca</taxon>
    </lineage>
</organism>
<reference evidence="2 3" key="1">
    <citation type="journal article" date="2017" name="Nat. Commun.">
        <title>Genome assembly with in vitro proximity ligation data and whole-genome triplication in lettuce.</title>
        <authorList>
            <person name="Reyes-Chin-Wo S."/>
            <person name="Wang Z."/>
            <person name="Yang X."/>
            <person name="Kozik A."/>
            <person name="Arikit S."/>
            <person name="Song C."/>
            <person name="Xia L."/>
            <person name="Froenicke L."/>
            <person name="Lavelle D.O."/>
            <person name="Truco M.J."/>
            <person name="Xia R."/>
            <person name="Zhu S."/>
            <person name="Xu C."/>
            <person name="Xu H."/>
            <person name="Xu X."/>
            <person name="Cox K."/>
            <person name="Korf I."/>
            <person name="Meyers B.C."/>
            <person name="Michelmore R.W."/>
        </authorList>
    </citation>
    <scope>NUCLEOTIDE SEQUENCE [LARGE SCALE GENOMIC DNA]</scope>
    <source>
        <strain evidence="3">cv. Salinas</strain>
        <tissue evidence="2">Seedlings</tissue>
    </source>
</reference>
<dbReference type="Proteomes" id="UP000235145">
    <property type="component" value="Unassembled WGS sequence"/>
</dbReference>
<dbReference type="InterPro" id="IPR025724">
    <property type="entry name" value="GAG-pre-integrase_dom"/>
</dbReference>
<proteinExistence type="predicted"/>